<feature type="signal peptide" evidence="3">
    <location>
        <begin position="1"/>
        <end position="25"/>
    </location>
</feature>
<dbReference type="SUPFAM" id="SSF53474">
    <property type="entry name" value="alpha/beta-Hydrolases"/>
    <property type="match status" value="1"/>
</dbReference>
<comment type="similarity">
    <text evidence="1 3">Belongs to the type-B carboxylesterase/lipase family.</text>
</comment>
<feature type="domain" description="Carboxylesterase type B" evidence="4">
    <location>
        <begin position="39"/>
        <end position="523"/>
    </location>
</feature>
<dbReference type="ESTHER" id="9homo-a0a167u8e3">
    <property type="family name" value="Fungal_carboxylesterase_lipase"/>
</dbReference>
<dbReference type="AlphaFoldDB" id="A0A167U8E3"/>
<dbReference type="Gene3D" id="3.40.50.1820">
    <property type="entry name" value="alpha/beta hydrolase"/>
    <property type="match status" value="1"/>
</dbReference>
<sequence>MVSTGSKMRSLLFASSLLSIAFASASPHTSRGVPGNASSTVKLDSAIVTGVAVQLGPNSSVIEQYLGIPFAQAPTGNLRYRLPVTVQPYTTSFNATTYGPYCLQIPFVVPNFTLSNVTTAQSEDCLSINIIRPAGYESAKLPVLTYIFGGGFDAGGGSEYDGSVIVQKSIDIGLPVMYVSFNHRVAGFGFLAGQQITDAGVANLGLQDQRQALRWVQKYISSFGGDPAKVTLFGLSSGAISTALQMLLNGGDNEGLFRAAWSMSGGPLPVGSYTHGQKWYDSAVAATNCTNTTDTLACLRAAPVDALQAYFLTTPSQESYQAFQSPWLPRVDGIFLKDTPQNLVLQGSVARIPFISGDCDDEGTLFSLYQSNLTTDADFEGYIHKYYFPNATTAEVGKILELYPSDPSSGSPFGTGLNNSIYPQYKRLAAFQGDFAFQGPRRLLLQHRASLQHAWSYVDKRDKTGSYLGSFHTLDATTSMYGSGNGTELQDYIINFAHTLDPNGPTVPEWRRYTATEPTLLTLLDGTPAIGVIDDTYRAAAIEGVTAIGLKYPI</sequence>
<dbReference type="InterPro" id="IPR050309">
    <property type="entry name" value="Type-B_Carboxylest/Lipase"/>
</dbReference>
<dbReference type="InterPro" id="IPR002018">
    <property type="entry name" value="CarbesteraseB"/>
</dbReference>
<keyword evidence="3" id="KW-0732">Signal</keyword>
<organism evidence="5">
    <name type="scientific">Athelia psychrophila</name>
    <dbReference type="NCBI Taxonomy" id="1759441"/>
    <lineage>
        <taxon>Eukaryota</taxon>
        <taxon>Fungi</taxon>
        <taxon>Dikarya</taxon>
        <taxon>Basidiomycota</taxon>
        <taxon>Agaricomycotina</taxon>
        <taxon>Agaricomycetes</taxon>
        <taxon>Agaricomycetidae</taxon>
        <taxon>Atheliales</taxon>
        <taxon>Atheliaceae</taxon>
        <taxon>Athelia</taxon>
    </lineage>
</organism>
<accession>A0A167U8E3</accession>
<dbReference type="PROSITE" id="PS00122">
    <property type="entry name" value="CARBOXYLESTERASE_B_1"/>
    <property type="match status" value="1"/>
</dbReference>
<evidence type="ECO:0000256" key="2">
    <source>
        <dbReference type="ARBA" id="ARBA00022801"/>
    </source>
</evidence>
<name>A0A167U8E3_9AGAM</name>
<reference evidence="5" key="1">
    <citation type="journal article" date="2016" name="Mol. Biol. Evol.">
        <title>Comparative Genomics of Early-Diverging Mushroom-Forming Fungi Provides Insights into the Origins of Lignocellulose Decay Capabilities.</title>
        <authorList>
            <person name="Nagy L.G."/>
            <person name="Riley R."/>
            <person name="Tritt A."/>
            <person name="Adam C."/>
            <person name="Daum C."/>
            <person name="Floudas D."/>
            <person name="Sun H."/>
            <person name="Yadav J.S."/>
            <person name="Pangilinan J."/>
            <person name="Larsson K.H."/>
            <person name="Matsuura K."/>
            <person name="Barry K."/>
            <person name="Labutti K."/>
            <person name="Kuo R."/>
            <person name="Ohm R.A."/>
            <person name="Bhattacharya S.S."/>
            <person name="Shirouzu T."/>
            <person name="Yoshinaga Y."/>
            <person name="Martin F.M."/>
            <person name="Grigoriev I.V."/>
            <person name="Hibbett D.S."/>
        </authorList>
    </citation>
    <scope>NUCLEOTIDE SEQUENCE [LARGE SCALE GENOMIC DNA]</scope>
    <source>
        <strain evidence="5">CBS 109695</strain>
    </source>
</reference>
<dbReference type="STRING" id="436010.A0A167U8E3"/>
<proteinExistence type="inferred from homology"/>
<evidence type="ECO:0000256" key="1">
    <source>
        <dbReference type="ARBA" id="ARBA00005964"/>
    </source>
</evidence>
<dbReference type="EMBL" id="KV418019">
    <property type="protein sequence ID" value="KZP03691.1"/>
    <property type="molecule type" value="Genomic_DNA"/>
</dbReference>
<dbReference type="Pfam" id="PF00135">
    <property type="entry name" value="COesterase"/>
    <property type="match status" value="1"/>
</dbReference>
<keyword evidence="2 3" id="KW-0378">Hydrolase</keyword>
<dbReference type="EC" id="3.1.1.-" evidence="3"/>
<protein>
    <recommendedName>
        <fullName evidence="3">Carboxylic ester hydrolase</fullName>
        <ecNumber evidence="3">3.1.1.-</ecNumber>
    </recommendedName>
</protein>
<gene>
    <name evidence="5" type="ORF">FIBSPDRAFT_807527</name>
</gene>
<evidence type="ECO:0000259" key="4">
    <source>
        <dbReference type="Pfam" id="PF00135"/>
    </source>
</evidence>
<dbReference type="InterPro" id="IPR029058">
    <property type="entry name" value="AB_hydrolase_fold"/>
</dbReference>
<evidence type="ECO:0000313" key="5">
    <source>
        <dbReference type="EMBL" id="KZP03691.1"/>
    </source>
</evidence>
<evidence type="ECO:0000256" key="3">
    <source>
        <dbReference type="RuleBase" id="RU361235"/>
    </source>
</evidence>
<dbReference type="InterPro" id="IPR019826">
    <property type="entry name" value="Carboxylesterase_B_AS"/>
</dbReference>
<dbReference type="PANTHER" id="PTHR11559">
    <property type="entry name" value="CARBOXYLESTERASE"/>
    <property type="match status" value="1"/>
</dbReference>
<dbReference type="GO" id="GO:0016787">
    <property type="term" value="F:hydrolase activity"/>
    <property type="evidence" value="ECO:0007669"/>
    <property type="project" value="UniProtKB-KW"/>
</dbReference>
<dbReference type="OrthoDB" id="408631at2759"/>
<feature type="chain" id="PRO_5007749315" description="Carboxylic ester hydrolase" evidence="3">
    <location>
        <begin position="26"/>
        <end position="554"/>
    </location>
</feature>